<dbReference type="InterPro" id="IPR013525">
    <property type="entry name" value="ABC2_TM"/>
</dbReference>
<dbReference type="PRINTS" id="PR00164">
    <property type="entry name" value="ABC2TRNSPORT"/>
</dbReference>
<dbReference type="RefSeq" id="WP_068713364.1">
    <property type="nucleotide sequence ID" value="NZ_LSZP01000063.1"/>
</dbReference>
<dbReference type="PANTHER" id="PTHR30413:SF8">
    <property type="entry name" value="TRANSPORT PERMEASE PROTEIN"/>
    <property type="match status" value="1"/>
</dbReference>
<dbReference type="GO" id="GO:0015920">
    <property type="term" value="P:lipopolysaccharide transport"/>
    <property type="evidence" value="ECO:0007669"/>
    <property type="project" value="TreeGrafter"/>
</dbReference>
<keyword evidence="7 9" id="KW-1133">Transmembrane helix</keyword>
<evidence type="ECO:0000313" key="11">
    <source>
        <dbReference type="EMBL" id="KXU33915.1"/>
    </source>
</evidence>
<gene>
    <name evidence="11" type="ORF">AXK12_08395</name>
</gene>
<keyword evidence="5" id="KW-0997">Cell inner membrane</keyword>
<feature type="transmembrane region" description="Helical" evidence="9">
    <location>
        <begin position="185"/>
        <end position="204"/>
    </location>
</feature>
<evidence type="ECO:0000256" key="3">
    <source>
        <dbReference type="ARBA" id="ARBA00022448"/>
    </source>
</evidence>
<organism evidence="11 12">
    <name type="scientific">Cephaloticoccus capnophilus</name>
    <dbReference type="NCBI Taxonomy" id="1548208"/>
    <lineage>
        <taxon>Bacteria</taxon>
        <taxon>Pseudomonadati</taxon>
        <taxon>Verrucomicrobiota</taxon>
        <taxon>Opitutia</taxon>
        <taxon>Opitutales</taxon>
        <taxon>Opitutaceae</taxon>
        <taxon>Cephaloticoccus</taxon>
    </lineage>
</organism>
<feature type="transmembrane region" description="Helical" evidence="9">
    <location>
        <begin position="126"/>
        <end position="145"/>
    </location>
</feature>
<dbReference type="GO" id="GO:0140359">
    <property type="term" value="F:ABC-type transporter activity"/>
    <property type="evidence" value="ECO:0007669"/>
    <property type="project" value="InterPro"/>
</dbReference>
<evidence type="ECO:0000256" key="2">
    <source>
        <dbReference type="ARBA" id="ARBA00007783"/>
    </source>
</evidence>
<evidence type="ECO:0000259" key="10">
    <source>
        <dbReference type="PROSITE" id="PS51012"/>
    </source>
</evidence>
<dbReference type="Pfam" id="PF01061">
    <property type="entry name" value="ABC2_membrane"/>
    <property type="match status" value="1"/>
</dbReference>
<proteinExistence type="inferred from homology"/>
<keyword evidence="8 9" id="KW-0472">Membrane</keyword>
<dbReference type="GO" id="GO:0043190">
    <property type="term" value="C:ATP-binding cassette (ABC) transporter complex"/>
    <property type="evidence" value="ECO:0007669"/>
    <property type="project" value="InterPro"/>
</dbReference>
<evidence type="ECO:0000313" key="12">
    <source>
        <dbReference type="Proteomes" id="UP000071392"/>
    </source>
</evidence>
<evidence type="ECO:0000256" key="4">
    <source>
        <dbReference type="ARBA" id="ARBA00022475"/>
    </source>
</evidence>
<keyword evidence="6 9" id="KW-0812">Transmembrane</keyword>
<dbReference type="InterPro" id="IPR047817">
    <property type="entry name" value="ABC2_TM_bact-type"/>
</dbReference>
<comment type="caution">
    <text evidence="9">Lacks conserved residue(s) required for the propagation of feature annotation.</text>
</comment>
<accession>A0A139SH72</accession>
<evidence type="ECO:0000256" key="5">
    <source>
        <dbReference type="ARBA" id="ARBA00022519"/>
    </source>
</evidence>
<dbReference type="InterPro" id="IPR000412">
    <property type="entry name" value="ABC_2_transport"/>
</dbReference>
<dbReference type="STRING" id="1548208.AXK12_08395"/>
<evidence type="ECO:0000256" key="7">
    <source>
        <dbReference type="ARBA" id="ARBA00022989"/>
    </source>
</evidence>
<comment type="caution">
    <text evidence="11">The sequence shown here is derived from an EMBL/GenBank/DDBJ whole genome shotgun (WGS) entry which is preliminary data.</text>
</comment>
<dbReference type="OrthoDB" id="9786910at2"/>
<feature type="domain" description="ABC transmembrane type-2" evidence="10">
    <location>
        <begin position="37"/>
        <end position="262"/>
    </location>
</feature>
<evidence type="ECO:0000256" key="8">
    <source>
        <dbReference type="ARBA" id="ARBA00023136"/>
    </source>
</evidence>
<dbReference type="EMBL" id="LSZP01000063">
    <property type="protein sequence ID" value="KXU33915.1"/>
    <property type="molecule type" value="Genomic_DNA"/>
</dbReference>
<feature type="transmembrane region" description="Helical" evidence="9">
    <location>
        <begin position="39"/>
        <end position="61"/>
    </location>
</feature>
<feature type="transmembrane region" description="Helical" evidence="9">
    <location>
        <begin position="152"/>
        <end position="173"/>
    </location>
</feature>
<comment type="similarity">
    <text evidence="2 9">Belongs to the ABC-2 integral membrane protein family.</text>
</comment>
<name>A0A139SH72_9BACT</name>
<evidence type="ECO:0000256" key="9">
    <source>
        <dbReference type="RuleBase" id="RU361157"/>
    </source>
</evidence>
<feature type="transmembrane region" description="Helical" evidence="9">
    <location>
        <begin position="240"/>
        <end position="259"/>
    </location>
</feature>
<dbReference type="PROSITE" id="PS51012">
    <property type="entry name" value="ABC_TM2"/>
    <property type="match status" value="1"/>
</dbReference>
<keyword evidence="3 9" id="KW-0813">Transport</keyword>
<sequence length="270" mass="30665">MLRIFCPNFITDLWRHRELLWQFTRRNIELRHRGSHLGLVWSFLNPLLMLGLYVMVFGYIFSGKFGVMESETRIDYGLGIFLGLTLFHFISETLGTAPNVILGNPNFVKKVVFPLEVLPAANVGSAAFHLVISLSLTLIGTIWLGPGLHLGLLWLPVILLPLFLMALGISWLLSAVGTFFRDVAQVIGFINMVLLWTSGVFFTAHKYAEAWTWLRYNPLLLAIDLARNAVLWEHPLVTAHLLYVYAWGAGLCLFGYWIFKKTKPIFADVL</sequence>
<keyword evidence="4 9" id="KW-1003">Cell membrane</keyword>
<protein>
    <recommendedName>
        <fullName evidence="9">Transport permease protein</fullName>
    </recommendedName>
</protein>
<dbReference type="PANTHER" id="PTHR30413">
    <property type="entry name" value="INNER MEMBRANE TRANSPORT PERMEASE"/>
    <property type="match status" value="1"/>
</dbReference>
<keyword evidence="12" id="KW-1185">Reference proteome</keyword>
<evidence type="ECO:0000256" key="6">
    <source>
        <dbReference type="ARBA" id="ARBA00022692"/>
    </source>
</evidence>
<dbReference type="AlphaFoldDB" id="A0A139SH72"/>
<evidence type="ECO:0000256" key="1">
    <source>
        <dbReference type="ARBA" id="ARBA00004429"/>
    </source>
</evidence>
<reference evidence="11 12" key="1">
    <citation type="submission" date="2016-02" db="EMBL/GenBank/DDBJ databases">
        <authorList>
            <person name="Wen L."/>
            <person name="He K."/>
            <person name="Yang H."/>
        </authorList>
    </citation>
    <scope>NUCLEOTIDE SEQUENCE [LARGE SCALE GENOMIC DNA]</scope>
    <source>
        <strain evidence="11 12">CV41</strain>
    </source>
</reference>
<comment type="subcellular location">
    <subcellularLocation>
        <location evidence="1">Cell inner membrane</location>
        <topology evidence="1">Multi-pass membrane protein</topology>
    </subcellularLocation>
    <subcellularLocation>
        <location evidence="9">Cell membrane</location>
        <topology evidence="9">Multi-pass membrane protein</topology>
    </subcellularLocation>
</comment>
<dbReference type="Proteomes" id="UP000071392">
    <property type="component" value="Unassembled WGS sequence"/>
</dbReference>